<dbReference type="InterPro" id="IPR011922">
    <property type="entry name" value="Cell_div_FtsL"/>
</dbReference>
<dbReference type="NCBIfam" id="TIGR02209">
    <property type="entry name" value="ftsL_broad"/>
    <property type="match status" value="1"/>
</dbReference>
<dbReference type="PANTHER" id="PTHR37479">
    <property type="entry name" value="CELL DIVISION PROTEIN FTSL"/>
    <property type="match status" value="1"/>
</dbReference>
<gene>
    <name evidence="8 10" type="primary">ftsL</name>
    <name evidence="10" type="ORF">FU658_04205</name>
</gene>
<comment type="subcellular location">
    <subcellularLocation>
        <location evidence="8">Cell inner membrane</location>
        <topology evidence="8">Single-pass type II membrane protein</topology>
    </subcellularLocation>
    <subcellularLocation>
        <location evidence="1">Cell membrane</location>
        <topology evidence="1">Single-pass type II membrane protein</topology>
    </subcellularLocation>
    <text evidence="8">Localizes to the division septum where it forms a ring structure.</text>
</comment>
<keyword evidence="3 8" id="KW-0132">Cell division</keyword>
<dbReference type="PANTHER" id="PTHR37479:SF1">
    <property type="entry name" value="CELL DIVISION PROTEIN FTSL"/>
    <property type="match status" value="1"/>
</dbReference>
<dbReference type="GO" id="GO:0005886">
    <property type="term" value="C:plasma membrane"/>
    <property type="evidence" value="ECO:0007669"/>
    <property type="project" value="UniProtKB-SubCell"/>
</dbReference>
<evidence type="ECO:0000256" key="8">
    <source>
        <dbReference type="HAMAP-Rule" id="MF_00910"/>
    </source>
</evidence>
<reference evidence="10 11" key="1">
    <citation type="submission" date="2019-08" db="EMBL/GenBank/DDBJ databases">
        <authorList>
            <person name="Karlyshev A.V."/>
        </authorList>
    </citation>
    <scope>NUCLEOTIDE SEQUENCE [LARGE SCALE GENOMIC DNA]</scope>
    <source>
        <strain evidence="10 11">Alg18-2.2</strain>
    </source>
</reference>
<protein>
    <recommendedName>
        <fullName evidence="8 9">Cell division protein FtsL</fullName>
    </recommendedName>
</protein>
<comment type="subunit">
    <text evidence="8">Part of a complex composed of FtsB, FtsL and FtsQ.</text>
</comment>
<evidence type="ECO:0000313" key="11">
    <source>
        <dbReference type="Proteomes" id="UP000321248"/>
    </source>
</evidence>
<evidence type="ECO:0000256" key="4">
    <source>
        <dbReference type="ARBA" id="ARBA00022692"/>
    </source>
</evidence>
<dbReference type="AlphaFoldDB" id="A0A5C8KZW7"/>
<keyword evidence="8" id="KW-0997">Cell inner membrane</keyword>
<keyword evidence="2 8" id="KW-1003">Cell membrane</keyword>
<evidence type="ECO:0000256" key="3">
    <source>
        <dbReference type="ARBA" id="ARBA00022618"/>
    </source>
</evidence>
<dbReference type="HAMAP" id="MF_00910">
    <property type="entry name" value="FtsL"/>
    <property type="match status" value="1"/>
</dbReference>
<keyword evidence="7 8" id="KW-0131">Cell cycle</keyword>
<evidence type="ECO:0000256" key="6">
    <source>
        <dbReference type="ARBA" id="ARBA00023136"/>
    </source>
</evidence>
<dbReference type="EMBL" id="VRTS01000002">
    <property type="protein sequence ID" value="TXK65167.1"/>
    <property type="molecule type" value="Genomic_DNA"/>
</dbReference>
<dbReference type="OrthoDB" id="5298556at2"/>
<evidence type="ECO:0000256" key="7">
    <source>
        <dbReference type="ARBA" id="ARBA00023306"/>
    </source>
</evidence>
<evidence type="ECO:0000256" key="2">
    <source>
        <dbReference type="ARBA" id="ARBA00022475"/>
    </source>
</evidence>
<evidence type="ECO:0000256" key="5">
    <source>
        <dbReference type="ARBA" id="ARBA00022989"/>
    </source>
</evidence>
<dbReference type="Proteomes" id="UP000321248">
    <property type="component" value="Unassembled WGS sequence"/>
</dbReference>
<comment type="function">
    <text evidence="8">Essential cell division protein. May link together the upstream cell division proteins, which are predominantly cytoplasmic, with the downstream cell division proteins, which are predominantly periplasmic.</text>
</comment>
<name>A0A5C8KZW7_9GAMM</name>
<keyword evidence="5 8" id="KW-1133">Transmembrane helix</keyword>
<comment type="caution">
    <text evidence="10">The sequence shown here is derived from an EMBL/GenBank/DDBJ whole genome shotgun (WGS) entry which is preliminary data.</text>
</comment>
<dbReference type="Pfam" id="PF04999">
    <property type="entry name" value="FtsL"/>
    <property type="match status" value="1"/>
</dbReference>
<evidence type="ECO:0000313" key="10">
    <source>
        <dbReference type="EMBL" id="TXK65167.1"/>
    </source>
</evidence>
<keyword evidence="11" id="KW-1185">Reference proteome</keyword>
<evidence type="ECO:0000256" key="9">
    <source>
        <dbReference type="NCBIfam" id="TIGR02209"/>
    </source>
</evidence>
<accession>A0A5C8KZW7</accession>
<evidence type="ECO:0000256" key="1">
    <source>
        <dbReference type="ARBA" id="ARBA00004401"/>
    </source>
</evidence>
<keyword evidence="6 8" id="KW-0472">Membrane</keyword>
<keyword evidence="4 8" id="KW-0812">Transmembrane</keyword>
<dbReference type="GO" id="GO:0032153">
    <property type="term" value="C:cell division site"/>
    <property type="evidence" value="ECO:0007669"/>
    <property type="project" value="UniProtKB-UniRule"/>
</dbReference>
<comment type="similarity">
    <text evidence="8">Belongs to the FtsL family.</text>
</comment>
<organism evidence="10 11">
    <name type="scientific">Alkalisalibacterium limincola</name>
    <dbReference type="NCBI Taxonomy" id="2699169"/>
    <lineage>
        <taxon>Bacteria</taxon>
        <taxon>Pseudomonadati</taxon>
        <taxon>Pseudomonadota</taxon>
        <taxon>Gammaproteobacteria</taxon>
        <taxon>Lysobacterales</taxon>
        <taxon>Lysobacteraceae</taxon>
        <taxon>Alkalisalibacterium</taxon>
    </lineage>
</organism>
<sequence>MLVAATMASAIAVVHARHEHRLQFIELTRLERERDELDIEFGRLQLEQATWADTARIEEVARNRLKMVTPEGDALIVVRP</sequence>
<proteinExistence type="inferred from homology"/>
<dbReference type="GO" id="GO:0043093">
    <property type="term" value="P:FtsZ-dependent cytokinesis"/>
    <property type="evidence" value="ECO:0007669"/>
    <property type="project" value="UniProtKB-UniRule"/>
</dbReference>